<dbReference type="EMBL" id="SAWY01000018">
    <property type="protein sequence ID" value="TPH15850.1"/>
    <property type="molecule type" value="Genomic_DNA"/>
</dbReference>
<dbReference type="RefSeq" id="WP_140602860.1">
    <property type="nucleotide sequence ID" value="NZ_SAWY01000018.1"/>
</dbReference>
<keyword evidence="2" id="KW-0732">Signal</keyword>
<dbReference type="AlphaFoldDB" id="A0A502KVR5"/>
<name>A0A502KVR5_9GAMM</name>
<evidence type="ECO:0000313" key="3">
    <source>
        <dbReference type="EMBL" id="TPH15850.1"/>
    </source>
</evidence>
<evidence type="ECO:0000256" key="1">
    <source>
        <dbReference type="SAM" id="Phobius"/>
    </source>
</evidence>
<accession>A0A502KVR5</accession>
<dbReference type="OrthoDB" id="6322244at2"/>
<feature type="chain" id="PRO_5021359944" description="GlyGly-CTERM sorting domain-containing protein" evidence="2">
    <location>
        <begin position="25"/>
        <end position="307"/>
    </location>
</feature>
<comment type="caution">
    <text evidence="3">The sequence shown here is derived from an EMBL/GenBank/DDBJ whole genome shotgun (WGS) entry which is preliminary data.</text>
</comment>
<evidence type="ECO:0008006" key="5">
    <source>
        <dbReference type="Google" id="ProtNLM"/>
    </source>
</evidence>
<keyword evidence="1" id="KW-1133">Transmembrane helix</keyword>
<organism evidence="3 4">
    <name type="scientific">Litorilituus lipolyticus</name>
    <dbReference type="NCBI Taxonomy" id="2491017"/>
    <lineage>
        <taxon>Bacteria</taxon>
        <taxon>Pseudomonadati</taxon>
        <taxon>Pseudomonadota</taxon>
        <taxon>Gammaproteobacteria</taxon>
        <taxon>Alteromonadales</taxon>
        <taxon>Colwelliaceae</taxon>
        <taxon>Litorilituus</taxon>
    </lineage>
</organism>
<evidence type="ECO:0000313" key="4">
    <source>
        <dbReference type="Proteomes" id="UP000315303"/>
    </source>
</evidence>
<dbReference type="Proteomes" id="UP000315303">
    <property type="component" value="Unassembled WGS sequence"/>
</dbReference>
<keyword evidence="1" id="KW-0812">Transmembrane</keyword>
<dbReference type="NCBIfam" id="NF038116">
    <property type="entry name" value="Sden1266_dom"/>
    <property type="match status" value="1"/>
</dbReference>
<keyword evidence="1" id="KW-0472">Membrane</keyword>
<feature type="transmembrane region" description="Helical" evidence="1">
    <location>
        <begin position="278"/>
        <end position="300"/>
    </location>
</feature>
<evidence type="ECO:0000256" key="2">
    <source>
        <dbReference type="SAM" id="SignalP"/>
    </source>
</evidence>
<feature type="signal peptide" evidence="2">
    <location>
        <begin position="1"/>
        <end position="24"/>
    </location>
</feature>
<gene>
    <name evidence="3" type="ORF">EPA86_07735</name>
</gene>
<reference evidence="3 4" key="1">
    <citation type="submission" date="2019-01" db="EMBL/GenBank/DDBJ databases">
        <title>Litorilituus lipolytica sp. nov., isolated from intertidal sand of the Yellow Sea in China.</title>
        <authorList>
            <person name="Liu A."/>
        </authorList>
    </citation>
    <scope>NUCLEOTIDE SEQUENCE [LARGE SCALE GENOMIC DNA]</scope>
    <source>
        <strain evidence="3 4">RZ04</strain>
    </source>
</reference>
<keyword evidence="4" id="KW-1185">Reference proteome</keyword>
<proteinExistence type="predicted"/>
<sequence>MNKLLSRTIVFTSLLLSFINIANAESFVASTNTTNSNSELTLKAYSKGSFKGKDKQTKDSPFAATNVIKSELINGAKTAETTNTKNSSKETNATGLIRADHIKIKSARRNTLSNSLINSTTPDGMESHYTISASNSATLLHHDSYSIYDAYSFLLDDVDFDGYYQSFSITFDADFYPYSYISYVNVYAELYLSHNGGPWVHYYSTDVFTLYGQSEEDEYEVITTLQQGFTPGSYDVLIDLYDADYEELVVSYSADDNNSLYALPLESTEYDQVYETEVIYSSGGSFNFIVILTLTSLLLFRNKFITS</sequence>
<protein>
    <recommendedName>
        <fullName evidence="5">GlyGly-CTERM sorting domain-containing protein</fullName>
    </recommendedName>
</protein>